<keyword evidence="11" id="KW-1133">Transmembrane helix</keyword>
<dbReference type="AlphaFoldDB" id="A0A5P1EDX6"/>
<dbReference type="SUPFAM" id="SSF57850">
    <property type="entry name" value="RING/U-box"/>
    <property type="match status" value="1"/>
</dbReference>
<evidence type="ECO:0000256" key="1">
    <source>
        <dbReference type="ARBA" id="ARBA00000900"/>
    </source>
</evidence>
<evidence type="ECO:0000256" key="5">
    <source>
        <dbReference type="ARBA" id="ARBA00022723"/>
    </source>
</evidence>
<feature type="domain" description="RING-type" evidence="12">
    <location>
        <begin position="39"/>
        <end position="81"/>
    </location>
</feature>
<proteinExistence type="predicted"/>
<dbReference type="InterPro" id="IPR045103">
    <property type="entry name" value="RNF5/RNF185-like"/>
</dbReference>
<dbReference type="Proteomes" id="UP000243459">
    <property type="component" value="Chromosome 7"/>
</dbReference>
<dbReference type="OMA" id="GISIMAM"/>
<evidence type="ECO:0000313" key="14">
    <source>
        <dbReference type="Proteomes" id="UP000243459"/>
    </source>
</evidence>
<dbReference type="GO" id="GO:0008270">
    <property type="term" value="F:zinc ion binding"/>
    <property type="evidence" value="ECO:0007669"/>
    <property type="project" value="UniProtKB-KW"/>
</dbReference>
<dbReference type="UniPathway" id="UPA00143"/>
<evidence type="ECO:0000256" key="6">
    <source>
        <dbReference type="ARBA" id="ARBA00022771"/>
    </source>
</evidence>
<evidence type="ECO:0000256" key="3">
    <source>
        <dbReference type="ARBA" id="ARBA00004906"/>
    </source>
</evidence>
<keyword evidence="6 10" id="KW-0863">Zinc-finger</keyword>
<dbReference type="EMBL" id="CM007387">
    <property type="protein sequence ID" value="ONK63973.1"/>
    <property type="molecule type" value="Genomic_DNA"/>
</dbReference>
<evidence type="ECO:0000256" key="7">
    <source>
        <dbReference type="ARBA" id="ARBA00022786"/>
    </source>
</evidence>
<feature type="transmembrane region" description="Helical" evidence="11">
    <location>
        <begin position="137"/>
        <end position="157"/>
    </location>
</feature>
<keyword evidence="9 11" id="KW-0472">Membrane</keyword>
<evidence type="ECO:0000256" key="11">
    <source>
        <dbReference type="RuleBase" id="RU369090"/>
    </source>
</evidence>
<dbReference type="OrthoDB" id="6270329at2759"/>
<evidence type="ECO:0000256" key="4">
    <source>
        <dbReference type="ARBA" id="ARBA00022679"/>
    </source>
</evidence>
<comment type="subcellular location">
    <subcellularLocation>
        <location evidence="2">Endomembrane system</location>
    </subcellularLocation>
    <subcellularLocation>
        <location evidence="11">Endoplasmic reticulum membrane</location>
        <topology evidence="11">Single-pass type IV membrane protein</topology>
    </subcellularLocation>
</comment>
<evidence type="ECO:0000256" key="8">
    <source>
        <dbReference type="ARBA" id="ARBA00022833"/>
    </source>
</evidence>
<keyword evidence="4 11" id="KW-0808">Transferase</keyword>
<evidence type="ECO:0000313" key="13">
    <source>
        <dbReference type="EMBL" id="ONK63973.1"/>
    </source>
</evidence>
<dbReference type="InterPro" id="IPR018957">
    <property type="entry name" value="Znf_C3HC4_RING-type"/>
</dbReference>
<dbReference type="PROSITE" id="PS50089">
    <property type="entry name" value="ZF_RING_2"/>
    <property type="match status" value="1"/>
</dbReference>
<evidence type="ECO:0000259" key="12">
    <source>
        <dbReference type="PROSITE" id="PS50089"/>
    </source>
</evidence>
<comment type="catalytic activity">
    <reaction evidence="1 11">
        <text>S-ubiquitinyl-[E2 ubiquitin-conjugating enzyme]-L-cysteine + [acceptor protein]-L-lysine = [E2 ubiquitin-conjugating enzyme]-L-cysteine + N(6)-ubiquitinyl-[acceptor protein]-L-lysine.</text>
        <dbReference type="EC" id="2.3.2.27"/>
    </reaction>
</comment>
<protein>
    <recommendedName>
        <fullName evidence="11">E3 ubiquitin-protein ligase RMA</fullName>
        <ecNumber evidence="11">2.3.2.27</ecNumber>
    </recommendedName>
    <alternativeName>
        <fullName evidence="11">Protein RING membrane-anchor</fullName>
    </alternativeName>
    <alternativeName>
        <fullName evidence="11">RING-type E3 ubiquitin transferase RMA</fullName>
    </alternativeName>
</protein>
<name>A0A5P1EDX6_ASPOF</name>
<keyword evidence="14" id="KW-1185">Reference proteome</keyword>
<organism evidence="13 14">
    <name type="scientific">Asparagus officinalis</name>
    <name type="common">Garden asparagus</name>
    <dbReference type="NCBI Taxonomy" id="4686"/>
    <lineage>
        <taxon>Eukaryota</taxon>
        <taxon>Viridiplantae</taxon>
        <taxon>Streptophyta</taxon>
        <taxon>Embryophyta</taxon>
        <taxon>Tracheophyta</taxon>
        <taxon>Spermatophyta</taxon>
        <taxon>Magnoliopsida</taxon>
        <taxon>Liliopsida</taxon>
        <taxon>Asparagales</taxon>
        <taxon>Asparagaceae</taxon>
        <taxon>Asparagoideae</taxon>
        <taxon>Asparagus</taxon>
    </lineage>
</organism>
<keyword evidence="11" id="KW-0256">Endoplasmic reticulum</keyword>
<keyword evidence="5 11" id="KW-0479">Metal-binding</keyword>
<dbReference type="EC" id="2.3.2.27" evidence="11"/>
<dbReference type="InterPro" id="IPR001841">
    <property type="entry name" value="Znf_RING"/>
</dbReference>
<dbReference type="PROSITE" id="PS00518">
    <property type="entry name" value="ZF_RING_1"/>
    <property type="match status" value="1"/>
</dbReference>
<dbReference type="PANTHER" id="PTHR12313">
    <property type="entry name" value="E3 UBIQUITIN-PROTEIN LIGASE RNF5-RELATED"/>
    <property type="match status" value="1"/>
</dbReference>
<comment type="domain">
    <text evidence="11">The RING-type zinc finger domain is responsible for E3 ligase activity.</text>
</comment>
<keyword evidence="8 11" id="KW-0862">Zinc</keyword>
<comment type="function">
    <text evidence="11">E3 ubiquitin-protein ligase.</text>
</comment>
<comment type="caution">
    <text evidence="11">Lacks conserved residue(s) required for the propagation of feature annotation.</text>
</comment>
<dbReference type="GO" id="GO:0061630">
    <property type="term" value="F:ubiquitin protein ligase activity"/>
    <property type="evidence" value="ECO:0007669"/>
    <property type="project" value="UniProtKB-UniRule"/>
</dbReference>
<dbReference type="GO" id="GO:0016567">
    <property type="term" value="P:protein ubiquitination"/>
    <property type="evidence" value="ECO:0007669"/>
    <property type="project" value="UniProtKB-UniPathway"/>
</dbReference>
<dbReference type="Gramene" id="ONK63973">
    <property type="protein sequence ID" value="ONK63973"/>
    <property type="gene ID" value="A4U43_C07F20810"/>
</dbReference>
<comment type="pathway">
    <text evidence="3 11">Protein modification; protein ubiquitination.</text>
</comment>
<sequence length="204" mass="22692">MESEAATMNYLNAHQHPPKSLHISDDPPTSDARPLGFDCSICLDSASDPVVTLCGHLYCWPCIYKWLQVDASAPHDCPVCKSPLSQNSLVPLYGRGSTKRLDIPKRPTIQRNINGQHYHPRHHNHDYFPSPWGTTGVFSSTAGGVLGGLAIAILPLMSRNIRTNNLMANGNSASQRIREMRVENSLQQIWAFMFCCAILCLLFF</sequence>
<dbReference type="SMART" id="SM00184">
    <property type="entry name" value="RING"/>
    <property type="match status" value="1"/>
</dbReference>
<evidence type="ECO:0000256" key="10">
    <source>
        <dbReference type="PROSITE-ProRule" id="PRU00175"/>
    </source>
</evidence>
<dbReference type="Gene3D" id="3.30.40.10">
    <property type="entry name" value="Zinc/RING finger domain, C3HC4 (zinc finger)"/>
    <property type="match status" value="1"/>
</dbReference>
<dbReference type="InterPro" id="IPR013083">
    <property type="entry name" value="Znf_RING/FYVE/PHD"/>
</dbReference>
<dbReference type="GO" id="GO:0005789">
    <property type="term" value="C:endoplasmic reticulum membrane"/>
    <property type="evidence" value="ECO:0007669"/>
    <property type="project" value="UniProtKB-SubCell"/>
</dbReference>
<keyword evidence="11" id="KW-0812">Transmembrane</keyword>
<feature type="transmembrane region" description="Helical" evidence="11">
    <location>
        <begin position="185"/>
        <end position="203"/>
    </location>
</feature>
<gene>
    <name evidence="13" type="ORF">A4U43_C07F20810</name>
</gene>
<accession>A0A5P1EDX6</accession>
<evidence type="ECO:0000256" key="2">
    <source>
        <dbReference type="ARBA" id="ARBA00004308"/>
    </source>
</evidence>
<dbReference type="Pfam" id="PF00097">
    <property type="entry name" value="zf-C3HC4"/>
    <property type="match status" value="1"/>
</dbReference>
<dbReference type="InterPro" id="IPR017907">
    <property type="entry name" value="Znf_RING_CS"/>
</dbReference>
<dbReference type="GO" id="GO:0006511">
    <property type="term" value="P:ubiquitin-dependent protein catabolic process"/>
    <property type="evidence" value="ECO:0007669"/>
    <property type="project" value="UniProtKB-UniRule"/>
</dbReference>
<evidence type="ECO:0000256" key="9">
    <source>
        <dbReference type="ARBA" id="ARBA00023136"/>
    </source>
</evidence>
<keyword evidence="7 11" id="KW-0833">Ubl conjugation pathway</keyword>
<reference evidence="14" key="1">
    <citation type="journal article" date="2017" name="Nat. Commun.">
        <title>The asparagus genome sheds light on the origin and evolution of a young Y chromosome.</title>
        <authorList>
            <person name="Harkess A."/>
            <person name="Zhou J."/>
            <person name="Xu C."/>
            <person name="Bowers J.E."/>
            <person name="Van der Hulst R."/>
            <person name="Ayyampalayam S."/>
            <person name="Mercati F."/>
            <person name="Riccardi P."/>
            <person name="McKain M.R."/>
            <person name="Kakrana A."/>
            <person name="Tang H."/>
            <person name="Ray J."/>
            <person name="Groenendijk J."/>
            <person name="Arikit S."/>
            <person name="Mathioni S.M."/>
            <person name="Nakano M."/>
            <person name="Shan H."/>
            <person name="Telgmann-Rauber A."/>
            <person name="Kanno A."/>
            <person name="Yue Z."/>
            <person name="Chen H."/>
            <person name="Li W."/>
            <person name="Chen Y."/>
            <person name="Xu X."/>
            <person name="Zhang Y."/>
            <person name="Luo S."/>
            <person name="Chen H."/>
            <person name="Gao J."/>
            <person name="Mao Z."/>
            <person name="Pires J.C."/>
            <person name="Luo M."/>
            <person name="Kudrna D."/>
            <person name="Wing R.A."/>
            <person name="Meyers B.C."/>
            <person name="Yi K."/>
            <person name="Kong H."/>
            <person name="Lavrijsen P."/>
            <person name="Sunseri F."/>
            <person name="Falavigna A."/>
            <person name="Ye Y."/>
            <person name="Leebens-Mack J.H."/>
            <person name="Chen G."/>
        </authorList>
    </citation>
    <scope>NUCLEOTIDE SEQUENCE [LARGE SCALE GENOMIC DNA]</scope>
    <source>
        <strain evidence="14">cv. DH0086</strain>
    </source>
</reference>